<dbReference type="AlphaFoldDB" id="A0A2P8HQJ5"/>
<proteinExistence type="predicted"/>
<evidence type="ECO:0000256" key="2">
    <source>
        <dbReference type="SAM" id="SignalP"/>
    </source>
</evidence>
<accession>A0A2P8HQJ5</accession>
<gene>
    <name evidence="3" type="ORF">B0H94_10478</name>
</gene>
<evidence type="ECO:0000313" key="4">
    <source>
        <dbReference type="Proteomes" id="UP000242310"/>
    </source>
</evidence>
<dbReference type="Pfam" id="PF03480">
    <property type="entry name" value="DctP"/>
    <property type="match status" value="1"/>
</dbReference>
<keyword evidence="4" id="KW-1185">Reference proteome</keyword>
<dbReference type="Proteomes" id="UP000242310">
    <property type="component" value="Unassembled WGS sequence"/>
</dbReference>
<protein>
    <submittedName>
        <fullName evidence="3">TRAP-type C4-dicarboxylate transport system substrate-binding protein</fullName>
    </submittedName>
</protein>
<sequence length="357" mass="39517">MKTFDKKWSYAVVLSAAMFSLTACGGDTDVEGETSGGENEGGEAGEFSYDFSHMFPSSHVMETDVVTPFIEDVNEATNGGVDITSYPGAQLAEPDAQYEAAATSVADMGFSVHSYTPGQFPLTSVMEQPFMASTGAEGSDILWDLYEEFPEIQAEYDDVEVLWIGTSEPGQIYTVDQQVTSVEDLEGMRMRSPSPEVNKWLEAAGATPVTMSMNETYEALERGTVDGTVGPYHTLLDYSLQEVIDYVTVGDFYMTTFFAVMNQGAWDEMDEETQGQVEDVAKREMSVHLGEMMDERGEEAIEAAEEAGAEFYELDEADQEEWEEYLLTGVEEWIKEREAEGLPAQEVYDYAESLGDE</sequence>
<evidence type="ECO:0000313" key="3">
    <source>
        <dbReference type="EMBL" id="PSL48478.1"/>
    </source>
</evidence>
<dbReference type="GO" id="GO:0055085">
    <property type="term" value="P:transmembrane transport"/>
    <property type="evidence" value="ECO:0007669"/>
    <property type="project" value="InterPro"/>
</dbReference>
<dbReference type="PANTHER" id="PTHR33376">
    <property type="match status" value="1"/>
</dbReference>
<dbReference type="EMBL" id="PYAV01000004">
    <property type="protein sequence ID" value="PSL48478.1"/>
    <property type="molecule type" value="Genomic_DNA"/>
</dbReference>
<organism evidence="3 4">
    <name type="scientific">Salsuginibacillus halophilus</name>
    <dbReference type="NCBI Taxonomy" id="517424"/>
    <lineage>
        <taxon>Bacteria</taxon>
        <taxon>Bacillati</taxon>
        <taxon>Bacillota</taxon>
        <taxon>Bacilli</taxon>
        <taxon>Bacillales</taxon>
        <taxon>Bacillaceae</taxon>
        <taxon>Salsuginibacillus</taxon>
    </lineage>
</organism>
<feature type="signal peptide" evidence="2">
    <location>
        <begin position="1"/>
        <end position="25"/>
    </location>
</feature>
<dbReference type="NCBIfam" id="NF037995">
    <property type="entry name" value="TRAP_S1"/>
    <property type="match status" value="1"/>
</dbReference>
<dbReference type="InterPro" id="IPR018389">
    <property type="entry name" value="DctP_fam"/>
</dbReference>
<dbReference type="SUPFAM" id="SSF53850">
    <property type="entry name" value="Periplasmic binding protein-like II"/>
    <property type="match status" value="1"/>
</dbReference>
<dbReference type="CDD" id="cd13665">
    <property type="entry name" value="PBP2_TRAP_Dctp3_4"/>
    <property type="match status" value="1"/>
</dbReference>
<feature type="chain" id="PRO_5038851418" evidence="2">
    <location>
        <begin position="26"/>
        <end position="357"/>
    </location>
</feature>
<dbReference type="PROSITE" id="PS51257">
    <property type="entry name" value="PROKAR_LIPOPROTEIN"/>
    <property type="match status" value="1"/>
</dbReference>
<comment type="caution">
    <text evidence="3">The sequence shown here is derived from an EMBL/GenBank/DDBJ whole genome shotgun (WGS) entry which is preliminary data.</text>
</comment>
<dbReference type="PANTHER" id="PTHR33376:SF15">
    <property type="entry name" value="BLL6794 PROTEIN"/>
    <property type="match status" value="1"/>
</dbReference>
<dbReference type="InterPro" id="IPR038404">
    <property type="entry name" value="TRAP_DctP_sf"/>
</dbReference>
<reference evidence="3" key="1">
    <citation type="submission" date="2018-03" db="EMBL/GenBank/DDBJ databases">
        <title>Genomic Encyclopedia of Type Strains, Phase III (KMG-III): the genomes of soil and plant-associated and newly described type strains.</title>
        <authorList>
            <person name="Whitman W."/>
        </authorList>
    </citation>
    <scope>NUCLEOTIDE SEQUENCE [LARGE SCALE GENOMIC DNA]</scope>
    <source>
        <strain evidence="3">CGMCC 1.07653</strain>
    </source>
</reference>
<name>A0A2P8HQJ5_9BACI</name>
<dbReference type="Gene3D" id="3.40.190.170">
    <property type="entry name" value="Bacterial extracellular solute-binding protein, family 7"/>
    <property type="match status" value="1"/>
</dbReference>
<keyword evidence="1 2" id="KW-0732">Signal</keyword>
<evidence type="ECO:0000256" key="1">
    <source>
        <dbReference type="ARBA" id="ARBA00022729"/>
    </source>
</evidence>